<dbReference type="InterPro" id="IPR006140">
    <property type="entry name" value="D-isomer_DH_NAD-bd"/>
</dbReference>
<evidence type="ECO:0000256" key="3">
    <source>
        <dbReference type="ARBA" id="ARBA00023002"/>
    </source>
</evidence>
<dbReference type="PANTHER" id="PTHR42789">
    <property type="entry name" value="D-ISOMER SPECIFIC 2-HYDROXYACID DEHYDROGENASE FAMILY PROTEIN (AFU_ORTHOLOGUE AFUA_6G10090)"/>
    <property type="match status" value="1"/>
</dbReference>
<dbReference type="Pfam" id="PF00389">
    <property type="entry name" value="2-Hacid_dh"/>
    <property type="match status" value="1"/>
</dbReference>
<evidence type="ECO:0000259" key="6">
    <source>
        <dbReference type="Pfam" id="PF00389"/>
    </source>
</evidence>
<evidence type="ECO:0000259" key="7">
    <source>
        <dbReference type="Pfam" id="PF02826"/>
    </source>
</evidence>
<dbReference type="InterPro" id="IPR029753">
    <property type="entry name" value="D-isomer_DH_CS"/>
</dbReference>
<accession>A0A2N8KJ50</accession>
<reference evidence="8 9" key="1">
    <citation type="submission" date="2018-01" db="EMBL/GenBank/DDBJ databases">
        <title>The draft genome of an aniline degradation strain ANB-1.</title>
        <authorList>
            <person name="Zhang L."/>
            <person name="Jiang J."/>
        </authorList>
    </citation>
    <scope>NUCLEOTIDE SEQUENCE [LARGE SCALE GENOMIC DNA]</scope>
    <source>
        <strain evidence="8 9">ANB-1</strain>
    </source>
</reference>
<dbReference type="Gene3D" id="3.40.50.720">
    <property type="entry name" value="NAD(P)-binding Rossmann-like Domain"/>
    <property type="match status" value="2"/>
</dbReference>
<comment type="similarity">
    <text evidence="1 5">Belongs to the D-isomer specific 2-hydroxyacid dehydrogenase family.</text>
</comment>
<feature type="domain" description="D-isomer specific 2-hydroxyacid dehydrogenase NAD-binding" evidence="7">
    <location>
        <begin position="107"/>
        <end position="284"/>
    </location>
</feature>
<dbReference type="RefSeq" id="WP_102773267.1">
    <property type="nucleotide sequence ID" value="NZ_POQS01000003.1"/>
</dbReference>
<evidence type="ECO:0000256" key="1">
    <source>
        <dbReference type="ARBA" id="ARBA00005854"/>
    </source>
</evidence>
<protein>
    <submittedName>
        <fullName evidence="8">3-phosphoglycerate dehydrogenase</fullName>
    </submittedName>
</protein>
<name>A0A2N8KJ50_9BURK</name>
<dbReference type="PROSITE" id="PS00065">
    <property type="entry name" value="D_2_HYDROXYACID_DH_1"/>
    <property type="match status" value="1"/>
</dbReference>
<dbReference type="SUPFAM" id="SSF52283">
    <property type="entry name" value="Formate/glycerate dehydrogenase catalytic domain-like"/>
    <property type="match status" value="1"/>
</dbReference>
<dbReference type="EMBL" id="POQS01000003">
    <property type="protein sequence ID" value="PND33481.1"/>
    <property type="molecule type" value="Genomic_DNA"/>
</dbReference>
<dbReference type="InterPro" id="IPR029752">
    <property type="entry name" value="D-isomer_DH_CS1"/>
</dbReference>
<dbReference type="InterPro" id="IPR050857">
    <property type="entry name" value="D-2-hydroxyacid_DH"/>
</dbReference>
<dbReference type="GO" id="GO:0008652">
    <property type="term" value="P:amino acid biosynthetic process"/>
    <property type="evidence" value="ECO:0007669"/>
    <property type="project" value="UniProtKB-KW"/>
</dbReference>
<keyword evidence="3 5" id="KW-0560">Oxidoreductase</keyword>
<gene>
    <name evidence="8" type="ORF">C1I89_13470</name>
</gene>
<dbReference type="AlphaFoldDB" id="A0A2N8KJ50"/>
<dbReference type="Pfam" id="PF02826">
    <property type="entry name" value="2-Hacid_dh_C"/>
    <property type="match status" value="1"/>
</dbReference>
<dbReference type="PROSITE" id="PS00671">
    <property type="entry name" value="D_2_HYDROXYACID_DH_3"/>
    <property type="match status" value="1"/>
</dbReference>
<sequence>MHILISEFMDAPAVEALRRRFDVRYEPDLVERREALLQAAAAADGLIVRNRSRVDAGLLAAAPRLRAVGRLGVGLDNIDLDGCAARGIAVVPATGANARAVAEYVIGAVLALLRGAYFSTPAVAAGQWPRNALSQGLEVHGRTLGVVGFGGIGRLAARLARGLDMQVIGCDAALPPDHPAWEEAGVAAVPLDALLARADAVTLHLPLTAGTRRLLDAGRIARMRPGAVLVNTSRGGIVDEAALAEALRAGRLRGAALDVYAEEPLPAGSALAGVPNLILTPHIAGLTQEANTRVSDMVAAGVTIALTGGAAQHARAAS</sequence>
<proteinExistence type="inferred from homology"/>
<dbReference type="GO" id="GO:0016616">
    <property type="term" value="F:oxidoreductase activity, acting on the CH-OH group of donors, NAD or NADP as acceptor"/>
    <property type="evidence" value="ECO:0007669"/>
    <property type="project" value="InterPro"/>
</dbReference>
<dbReference type="SUPFAM" id="SSF51735">
    <property type="entry name" value="NAD(P)-binding Rossmann-fold domains"/>
    <property type="match status" value="1"/>
</dbReference>
<evidence type="ECO:0000256" key="2">
    <source>
        <dbReference type="ARBA" id="ARBA00022605"/>
    </source>
</evidence>
<dbReference type="CDD" id="cd12173">
    <property type="entry name" value="PGDH_4"/>
    <property type="match status" value="1"/>
</dbReference>
<evidence type="ECO:0000313" key="8">
    <source>
        <dbReference type="EMBL" id="PND33481.1"/>
    </source>
</evidence>
<feature type="domain" description="D-isomer specific 2-hydroxyacid dehydrogenase catalytic" evidence="6">
    <location>
        <begin position="4"/>
        <end position="313"/>
    </location>
</feature>
<dbReference type="FunFam" id="3.40.50.720:FF:000203">
    <property type="entry name" value="D-3-phosphoglycerate dehydrogenase (SerA)"/>
    <property type="match status" value="1"/>
</dbReference>
<evidence type="ECO:0000256" key="5">
    <source>
        <dbReference type="RuleBase" id="RU003719"/>
    </source>
</evidence>
<dbReference type="InterPro" id="IPR036291">
    <property type="entry name" value="NAD(P)-bd_dom_sf"/>
</dbReference>
<keyword evidence="2" id="KW-0028">Amino-acid biosynthesis</keyword>
<dbReference type="GO" id="GO:0051287">
    <property type="term" value="F:NAD binding"/>
    <property type="evidence" value="ECO:0007669"/>
    <property type="project" value="InterPro"/>
</dbReference>
<dbReference type="PROSITE" id="PS00670">
    <property type="entry name" value="D_2_HYDROXYACID_DH_2"/>
    <property type="match status" value="1"/>
</dbReference>
<dbReference type="Proteomes" id="UP000235994">
    <property type="component" value="Unassembled WGS sequence"/>
</dbReference>
<evidence type="ECO:0000313" key="9">
    <source>
        <dbReference type="Proteomes" id="UP000235994"/>
    </source>
</evidence>
<keyword evidence="9" id="KW-1185">Reference proteome</keyword>
<evidence type="ECO:0000256" key="4">
    <source>
        <dbReference type="ARBA" id="ARBA00023027"/>
    </source>
</evidence>
<comment type="caution">
    <text evidence="8">The sequence shown here is derived from an EMBL/GenBank/DDBJ whole genome shotgun (WGS) entry which is preliminary data.</text>
</comment>
<dbReference type="InterPro" id="IPR006139">
    <property type="entry name" value="D-isomer_2_OHA_DH_cat_dom"/>
</dbReference>
<keyword evidence="4" id="KW-0520">NAD</keyword>
<organism evidence="8 9">
    <name type="scientific">Achromobacter pulmonis</name>
    <dbReference type="NCBI Taxonomy" id="1389932"/>
    <lineage>
        <taxon>Bacteria</taxon>
        <taxon>Pseudomonadati</taxon>
        <taxon>Pseudomonadota</taxon>
        <taxon>Betaproteobacteria</taxon>
        <taxon>Burkholderiales</taxon>
        <taxon>Alcaligenaceae</taxon>
        <taxon>Achromobacter</taxon>
    </lineage>
</organism>
<dbReference type="PANTHER" id="PTHR42789:SF1">
    <property type="entry name" value="D-ISOMER SPECIFIC 2-HYDROXYACID DEHYDROGENASE FAMILY PROTEIN (AFU_ORTHOLOGUE AFUA_6G10090)"/>
    <property type="match status" value="1"/>
</dbReference>